<name>A0AAV1UK09_9STRA</name>
<dbReference type="EMBL" id="CAKLBY020000197">
    <property type="protein sequence ID" value="CAK7934023.1"/>
    <property type="molecule type" value="Genomic_DNA"/>
</dbReference>
<feature type="chain" id="PRO_5043382253" evidence="1">
    <location>
        <begin position="20"/>
        <end position="74"/>
    </location>
</feature>
<sequence length="74" mass="7943">MKVLGYLSAAVAAIHCNLAVSQDCSKAYRYEFLPDMSKNAAAAACVSSECAGDYQRMGQEAFQNCCNRKCNPPG</sequence>
<feature type="signal peptide" evidence="1">
    <location>
        <begin position="1"/>
        <end position="19"/>
    </location>
</feature>
<accession>A0AAV1UK09</accession>
<dbReference type="Proteomes" id="UP001162060">
    <property type="component" value="Unassembled WGS sequence"/>
</dbReference>
<comment type="caution">
    <text evidence="2">The sequence shown here is derived from an EMBL/GenBank/DDBJ whole genome shotgun (WGS) entry which is preliminary data.</text>
</comment>
<protein>
    <submittedName>
        <fullName evidence="2">Uncharacterized protein</fullName>
    </submittedName>
</protein>
<proteinExistence type="predicted"/>
<gene>
    <name evidence="2" type="ORF">PM001_LOCUS19173</name>
</gene>
<dbReference type="AlphaFoldDB" id="A0AAV1UK09"/>
<evidence type="ECO:0000256" key="1">
    <source>
        <dbReference type="SAM" id="SignalP"/>
    </source>
</evidence>
<evidence type="ECO:0000313" key="3">
    <source>
        <dbReference type="Proteomes" id="UP001162060"/>
    </source>
</evidence>
<organism evidence="2 3">
    <name type="scientific">Peronospora matthiolae</name>
    <dbReference type="NCBI Taxonomy" id="2874970"/>
    <lineage>
        <taxon>Eukaryota</taxon>
        <taxon>Sar</taxon>
        <taxon>Stramenopiles</taxon>
        <taxon>Oomycota</taxon>
        <taxon>Peronosporomycetes</taxon>
        <taxon>Peronosporales</taxon>
        <taxon>Peronosporaceae</taxon>
        <taxon>Peronospora</taxon>
    </lineage>
</organism>
<reference evidence="2" key="1">
    <citation type="submission" date="2024-01" db="EMBL/GenBank/DDBJ databases">
        <authorList>
            <person name="Webb A."/>
        </authorList>
    </citation>
    <scope>NUCLEOTIDE SEQUENCE</scope>
    <source>
        <strain evidence="2">Pm1</strain>
    </source>
</reference>
<evidence type="ECO:0000313" key="2">
    <source>
        <dbReference type="EMBL" id="CAK7934023.1"/>
    </source>
</evidence>
<keyword evidence="1" id="KW-0732">Signal</keyword>